<evidence type="ECO:0000313" key="2">
    <source>
        <dbReference type="EMBL" id="WPJ96814.1"/>
    </source>
</evidence>
<dbReference type="NCBIfam" id="NF004018">
    <property type="entry name" value="PRK05480.1"/>
    <property type="match status" value="1"/>
</dbReference>
<dbReference type="Proteomes" id="UP001324993">
    <property type="component" value="Chromosome"/>
</dbReference>
<dbReference type="GO" id="GO:0004849">
    <property type="term" value="F:uridine kinase activity"/>
    <property type="evidence" value="ECO:0007669"/>
    <property type="project" value="UniProtKB-EC"/>
</dbReference>
<evidence type="ECO:0000259" key="1">
    <source>
        <dbReference type="Pfam" id="PF00485"/>
    </source>
</evidence>
<dbReference type="PANTHER" id="PTHR10285">
    <property type="entry name" value="URIDINE KINASE"/>
    <property type="match status" value="1"/>
</dbReference>
<gene>
    <name evidence="2" type="primary">udk</name>
    <name evidence="2" type="ORF">SH580_03730</name>
</gene>
<dbReference type="Pfam" id="PF00485">
    <property type="entry name" value="PRK"/>
    <property type="match status" value="1"/>
</dbReference>
<dbReference type="Gene3D" id="3.40.50.300">
    <property type="entry name" value="P-loop containing nucleotide triphosphate hydrolases"/>
    <property type="match status" value="1"/>
</dbReference>
<sequence>MNTPKLILVAGISGSGKSSFVQSLAEYIGSEQSIVLSLDNYYCDLSHLSDAERNQRDFDQPDAWEKARLLRDISDLKQGKEIAMPIYNFDTHLRMPTCQRVQAANYIIAEGIFALCYEKLNELANIKIFVEIDENIALQRRIRRDTRERGRSQESVIEQFTTTVQPGNRRYILPSSNQADLIIPGHFSATEQLTLFTEYQKDSHTS</sequence>
<dbReference type="InterPro" id="IPR006083">
    <property type="entry name" value="PRK/URK"/>
</dbReference>
<keyword evidence="2" id="KW-0418">Kinase</keyword>
<evidence type="ECO:0000313" key="3">
    <source>
        <dbReference type="Proteomes" id="UP001324993"/>
    </source>
</evidence>
<dbReference type="EMBL" id="CP138858">
    <property type="protein sequence ID" value="WPJ96814.1"/>
    <property type="molecule type" value="Genomic_DNA"/>
</dbReference>
<accession>A0ABZ0RV26</accession>
<proteinExistence type="predicted"/>
<dbReference type="EC" id="2.7.1.48" evidence="2"/>
<dbReference type="RefSeq" id="WP_319833671.1">
    <property type="nucleotide sequence ID" value="NZ_CP138858.1"/>
</dbReference>
<dbReference type="PRINTS" id="PR00988">
    <property type="entry name" value="URIDINKINASE"/>
</dbReference>
<keyword evidence="3" id="KW-1185">Reference proteome</keyword>
<dbReference type="SUPFAM" id="SSF52540">
    <property type="entry name" value="P-loop containing nucleoside triphosphate hydrolases"/>
    <property type="match status" value="1"/>
</dbReference>
<keyword evidence="2" id="KW-0808">Transferase</keyword>
<name>A0ABZ0RV26_9BACT</name>
<protein>
    <submittedName>
        <fullName evidence="2">Uridine kinase</fullName>
        <ecNumber evidence="2">2.7.1.48</ecNumber>
    </submittedName>
</protein>
<organism evidence="2 3">
    <name type="scientific">Coraliomargarita algicola</name>
    <dbReference type="NCBI Taxonomy" id="3092156"/>
    <lineage>
        <taxon>Bacteria</taxon>
        <taxon>Pseudomonadati</taxon>
        <taxon>Verrucomicrobiota</taxon>
        <taxon>Opitutia</taxon>
        <taxon>Puniceicoccales</taxon>
        <taxon>Coraliomargaritaceae</taxon>
        <taxon>Coraliomargarita</taxon>
    </lineage>
</organism>
<dbReference type="InterPro" id="IPR027417">
    <property type="entry name" value="P-loop_NTPase"/>
</dbReference>
<feature type="domain" description="Phosphoribulokinase/uridine kinase" evidence="1">
    <location>
        <begin position="7"/>
        <end position="184"/>
    </location>
</feature>
<reference evidence="2 3" key="1">
    <citation type="submission" date="2023-11" db="EMBL/GenBank/DDBJ databases">
        <title>Coraliomargarita sp. nov., isolated from marine algae.</title>
        <authorList>
            <person name="Lee J.K."/>
            <person name="Baek J.H."/>
            <person name="Kim J.M."/>
            <person name="Choi D.G."/>
            <person name="Jeon C.O."/>
        </authorList>
    </citation>
    <scope>NUCLEOTIDE SEQUENCE [LARGE SCALE GENOMIC DNA]</scope>
    <source>
        <strain evidence="2 3">J2-16</strain>
    </source>
</reference>